<keyword evidence="2" id="KW-0805">Transcription regulation</keyword>
<dbReference type="InterPro" id="IPR036864">
    <property type="entry name" value="Zn2-C6_fun-type_DNA-bd_sf"/>
</dbReference>
<dbReference type="SUPFAM" id="SSF57701">
    <property type="entry name" value="Zn2/Cys6 DNA-binding domain"/>
    <property type="match status" value="1"/>
</dbReference>
<evidence type="ECO:0000313" key="10">
    <source>
        <dbReference type="Proteomes" id="UP001175261"/>
    </source>
</evidence>
<feature type="transmembrane region" description="Helical" evidence="7">
    <location>
        <begin position="595"/>
        <end position="616"/>
    </location>
</feature>
<accession>A0AA39GAS9</accession>
<dbReference type="GO" id="GO:0000435">
    <property type="term" value="P:positive regulation of transcription from RNA polymerase II promoter by galactose"/>
    <property type="evidence" value="ECO:0007669"/>
    <property type="project" value="TreeGrafter"/>
</dbReference>
<dbReference type="Gene3D" id="4.10.240.10">
    <property type="entry name" value="Zn(2)-C6 fungal-type DNA-binding domain"/>
    <property type="match status" value="1"/>
</dbReference>
<dbReference type="GO" id="GO:0000981">
    <property type="term" value="F:DNA-binding transcription factor activity, RNA polymerase II-specific"/>
    <property type="evidence" value="ECO:0007669"/>
    <property type="project" value="InterPro"/>
</dbReference>
<dbReference type="PROSITE" id="PS50048">
    <property type="entry name" value="ZN2_CY6_FUNGAL_2"/>
    <property type="match status" value="1"/>
</dbReference>
<evidence type="ECO:0000313" key="9">
    <source>
        <dbReference type="EMBL" id="KAK0383890.1"/>
    </source>
</evidence>
<dbReference type="Pfam" id="PF04082">
    <property type="entry name" value="Fungal_trans"/>
    <property type="match status" value="1"/>
</dbReference>
<evidence type="ECO:0000256" key="5">
    <source>
        <dbReference type="ARBA" id="ARBA00023242"/>
    </source>
</evidence>
<evidence type="ECO:0000256" key="2">
    <source>
        <dbReference type="ARBA" id="ARBA00023015"/>
    </source>
</evidence>
<feature type="domain" description="Zn(2)-C6 fungal-type" evidence="8">
    <location>
        <begin position="27"/>
        <end position="57"/>
    </location>
</feature>
<dbReference type="Pfam" id="PF00172">
    <property type="entry name" value="Zn_clus"/>
    <property type="match status" value="1"/>
</dbReference>
<dbReference type="InterPro" id="IPR001138">
    <property type="entry name" value="Zn2Cys6_DnaBD"/>
</dbReference>
<dbReference type="AlphaFoldDB" id="A0AA39GAS9"/>
<keyword evidence="5" id="KW-0539">Nucleus</keyword>
<evidence type="ECO:0000256" key="3">
    <source>
        <dbReference type="ARBA" id="ARBA00023125"/>
    </source>
</evidence>
<gene>
    <name evidence="9" type="ORF">NLU13_7982</name>
</gene>
<evidence type="ECO:0000256" key="4">
    <source>
        <dbReference type="ARBA" id="ARBA00023163"/>
    </source>
</evidence>
<dbReference type="Proteomes" id="UP001175261">
    <property type="component" value="Unassembled WGS sequence"/>
</dbReference>
<keyword evidence="7" id="KW-0812">Transmembrane</keyword>
<sequence>MVKDSSPPGENLEEPASGVKRRRIALACKPCRIRKSRCDGARPKCDLCVRMAFECTYDKPGSATNLVIRKDAFDDIEARLRFLEEELKWQGEQLASSDNRSLASSAPSAAWPGPVASDKAAPTVPNAWDFGAVEVHSRGRADQVPDTTHTDGMAISFVDEQDQGFFGPSANISFMRIIMRAVAGHSCASRIADSLNNESPGVHGGSMMSINTLQPRVPPAAAQSTMPEPLQGPVNPDVLPSYDDIERLIEGYFDNTGTLFPYIHRPSFMETYHRAKQSGFTDVRRTWLGLLNIILAMATRADASRQDTKRVFTESDIFYRRGEELCRTQMFRGTTLEIVQYLLLGSQYLQGTQRAIQTWTTHGLAVKAALSIGLHSNAASRKFPPVEQEMRKRTWYGCVILDRSLSMTFGRPSAIPEYYIRIELPKPINNEEQDVAPVQFFSQTIKLYKILWNIMADLYGNNVEHESLTETELITRIMRLEQDMKHWQDSLPESLRLRTTAALPSQPPADLNGERFRIVLTLRHLNTQLLLLRPILTNLLQIRLVGDSAQPAAWYSTSHMQKTFTVSCFKAAVELINIIHAVSTKKELGRHLLGAWWFTLYYVLNASLAVFGILLLPADDVIGLYAASISEQDEGQRALDKATEALLELGHDNPLVDRCVDHLRQLCRVLQDKTQARIGAVQDGDFRGSEMTPVNGPAYTEENLFGVPFLDHHAMFEDEVGIGFLLNDENQLRLNGPYSF</sequence>
<keyword evidence="3" id="KW-0238">DNA-binding</keyword>
<dbReference type="SMART" id="SM00066">
    <property type="entry name" value="GAL4"/>
    <property type="match status" value="1"/>
</dbReference>
<dbReference type="EMBL" id="JAPDFR010000008">
    <property type="protein sequence ID" value="KAK0383890.1"/>
    <property type="molecule type" value="Genomic_DNA"/>
</dbReference>
<keyword evidence="7" id="KW-0472">Membrane</keyword>
<evidence type="ECO:0000256" key="1">
    <source>
        <dbReference type="ARBA" id="ARBA00022723"/>
    </source>
</evidence>
<dbReference type="CDD" id="cd00067">
    <property type="entry name" value="GAL4"/>
    <property type="match status" value="1"/>
</dbReference>
<keyword evidence="4" id="KW-0804">Transcription</keyword>
<keyword evidence="7" id="KW-1133">Transmembrane helix</keyword>
<comment type="caution">
    <text evidence="9">The sequence shown here is derived from an EMBL/GenBank/DDBJ whole genome shotgun (WGS) entry which is preliminary data.</text>
</comment>
<dbReference type="GO" id="GO:0006351">
    <property type="term" value="P:DNA-templated transcription"/>
    <property type="evidence" value="ECO:0007669"/>
    <property type="project" value="InterPro"/>
</dbReference>
<feature type="compositionally biased region" description="Low complexity" evidence="6">
    <location>
        <begin position="101"/>
        <end position="117"/>
    </location>
</feature>
<dbReference type="SMART" id="SM00906">
    <property type="entry name" value="Fungal_trans"/>
    <property type="match status" value="1"/>
</dbReference>
<keyword evidence="1" id="KW-0479">Metal-binding</keyword>
<dbReference type="PANTHER" id="PTHR47424:SF3">
    <property type="entry name" value="REGULATORY PROTEIN GAL4"/>
    <property type="match status" value="1"/>
</dbReference>
<protein>
    <recommendedName>
        <fullName evidence="8">Zn(2)-C6 fungal-type domain-containing protein</fullName>
    </recommendedName>
</protein>
<dbReference type="PANTHER" id="PTHR47424">
    <property type="entry name" value="REGULATORY PROTEIN GAL4"/>
    <property type="match status" value="1"/>
</dbReference>
<feature type="region of interest" description="Disordered" evidence="6">
    <location>
        <begin position="98"/>
        <end position="118"/>
    </location>
</feature>
<evidence type="ECO:0000256" key="6">
    <source>
        <dbReference type="SAM" id="MobiDB-lite"/>
    </source>
</evidence>
<dbReference type="GO" id="GO:0008270">
    <property type="term" value="F:zinc ion binding"/>
    <property type="evidence" value="ECO:0007669"/>
    <property type="project" value="InterPro"/>
</dbReference>
<dbReference type="PROSITE" id="PS00463">
    <property type="entry name" value="ZN2_CY6_FUNGAL_1"/>
    <property type="match status" value="1"/>
</dbReference>
<keyword evidence="10" id="KW-1185">Reference proteome</keyword>
<dbReference type="CDD" id="cd12148">
    <property type="entry name" value="fungal_TF_MHR"/>
    <property type="match status" value="1"/>
</dbReference>
<organism evidence="9 10">
    <name type="scientific">Sarocladium strictum</name>
    <name type="common">Black bundle disease fungus</name>
    <name type="synonym">Acremonium strictum</name>
    <dbReference type="NCBI Taxonomy" id="5046"/>
    <lineage>
        <taxon>Eukaryota</taxon>
        <taxon>Fungi</taxon>
        <taxon>Dikarya</taxon>
        <taxon>Ascomycota</taxon>
        <taxon>Pezizomycotina</taxon>
        <taxon>Sordariomycetes</taxon>
        <taxon>Hypocreomycetidae</taxon>
        <taxon>Hypocreales</taxon>
        <taxon>Sarocladiaceae</taxon>
        <taxon>Sarocladium</taxon>
    </lineage>
</organism>
<reference evidence="9" key="1">
    <citation type="submission" date="2022-10" db="EMBL/GenBank/DDBJ databases">
        <title>Determination and structural analysis of whole genome sequence of Sarocladium strictum F4-1.</title>
        <authorList>
            <person name="Hu L."/>
            <person name="Jiang Y."/>
        </authorList>
    </citation>
    <scope>NUCLEOTIDE SEQUENCE</scope>
    <source>
        <strain evidence="9">F4-1</strain>
    </source>
</reference>
<dbReference type="InterPro" id="IPR007219">
    <property type="entry name" value="XnlR_reg_dom"/>
</dbReference>
<evidence type="ECO:0000259" key="8">
    <source>
        <dbReference type="PROSITE" id="PS50048"/>
    </source>
</evidence>
<name>A0AA39GAS9_SARSR</name>
<dbReference type="GO" id="GO:0005634">
    <property type="term" value="C:nucleus"/>
    <property type="evidence" value="ECO:0007669"/>
    <property type="project" value="TreeGrafter"/>
</dbReference>
<dbReference type="InterPro" id="IPR051127">
    <property type="entry name" value="Fungal_SecMet_Regulators"/>
</dbReference>
<dbReference type="GO" id="GO:0000978">
    <property type="term" value="F:RNA polymerase II cis-regulatory region sequence-specific DNA binding"/>
    <property type="evidence" value="ECO:0007669"/>
    <property type="project" value="TreeGrafter"/>
</dbReference>
<evidence type="ECO:0000256" key="7">
    <source>
        <dbReference type="SAM" id="Phobius"/>
    </source>
</evidence>
<proteinExistence type="predicted"/>